<dbReference type="CDD" id="cd08026">
    <property type="entry name" value="DUF326"/>
    <property type="match status" value="1"/>
</dbReference>
<dbReference type="Pfam" id="PF03860">
    <property type="entry name" value="Csp"/>
    <property type="match status" value="1"/>
</dbReference>
<dbReference type="EMBL" id="JAFLQZ010000004">
    <property type="protein sequence ID" value="MBO0357976.1"/>
    <property type="molecule type" value="Genomic_DNA"/>
</dbReference>
<dbReference type="AlphaFoldDB" id="A0A939EVH3"/>
<dbReference type="InterPro" id="IPR044543">
    <property type="entry name" value="YHJQ-like"/>
</dbReference>
<evidence type="ECO:0000313" key="2">
    <source>
        <dbReference type="Proteomes" id="UP000664144"/>
    </source>
</evidence>
<dbReference type="Proteomes" id="UP000664144">
    <property type="component" value="Unassembled WGS sequence"/>
</dbReference>
<keyword evidence="2" id="KW-1185">Reference proteome</keyword>
<name>A0A939EVH3_9BACT</name>
<protein>
    <submittedName>
        <fullName evidence="1">Four-helix bundle copper-binding protein</fullName>
    </submittedName>
</protein>
<reference evidence="1" key="1">
    <citation type="submission" date="2021-03" db="EMBL/GenBank/DDBJ databases">
        <authorList>
            <person name="Kim M.K."/>
        </authorList>
    </citation>
    <scope>NUCLEOTIDE SEQUENCE</scope>
    <source>
        <strain evidence="1">BT186</strain>
    </source>
</reference>
<dbReference type="PANTHER" id="PTHR37310">
    <property type="entry name" value="CYTOPLASMIC PROTEIN-RELATED"/>
    <property type="match status" value="1"/>
</dbReference>
<dbReference type="RefSeq" id="WP_206983843.1">
    <property type="nucleotide sequence ID" value="NZ_JAFLQZ010000004.1"/>
</dbReference>
<evidence type="ECO:0000313" key="1">
    <source>
        <dbReference type="EMBL" id="MBO0357976.1"/>
    </source>
</evidence>
<comment type="caution">
    <text evidence="1">The sequence shown here is derived from an EMBL/GenBank/DDBJ whole genome shotgun (WGS) entry which is preliminary data.</text>
</comment>
<gene>
    <name evidence="1" type="ORF">J0X19_08475</name>
</gene>
<proteinExistence type="predicted"/>
<dbReference type="InterPro" id="IPR005560">
    <property type="entry name" value="Csp_YhjQ"/>
</dbReference>
<sequence length="116" mass="12611">MTQSTATLTDNQTVLDALNACVAACENCATACLHEEHVKHMVGCVLLDRDCADICALTARFVARNSPHAKHIMRECIELCQLCHNECAKHNDTHCQLCAAACKACLEACKAHLESN</sequence>
<dbReference type="PANTHER" id="PTHR37310:SF1">
    <property type="entry name" value="CYTOPLASMIC PROTEIN"/>
    <property type="match status" value="1"/>
</dbReference>
<dbReference type="Gene3D" id="1.20.1270.360">
    <property type="match status" value="1"/>
</dbReference>
<accession>A0A939EVH3</accession>
<organism evidence="1 2">
    <name type="scientific">Hymenobacter telluris</name>
    <dbReference type="NCBI Taxonomy" id="2816474"/>
    <lineage>
        <taxon>Bacteria</taxon>
        <taxon>Pseudomonadati</taxon>
        <taxon>Bacteroidota</taxon>
        <taxon>Cytophagia</taxon>
        <taxon>Cytophagales</taxon>
        <taxon>Hymenobacteraceae</taxon>
        <taxon>Hymenobacter</taxon>
    </lineage>
</organism>